<evidence type="ECO:0000256" key="1">
    <source>
        <dbReference type="SAM" id="Phobius"/>
    </source>
</evidence>
<keyword evidence="3" id="KW-1185">Reference proteome</keyword>
<keyword evidence="1" id="KW-1133">Transmembrane helix</keyword>
<dbReference type="RefSeq" id="WP_378070373.1">
    <property type="nucleotide sequence ID" value="NZ_JBHSBL010000020.1"/>
</dbReference>
<dbReference type="Proteomes" id="UP001595867">
    <property type="component" value="Unassembled WGS sequence"/>
</dbReference>
<evidence type="ECO:0000313" key="2">
    <source>
        <dbReference type="EMBL" id="MFC4069495.1"/>
    </source>
</evidence>
<dbReference type="EMBL" id="JBHSBL010000020">
    <property type="protein sequence ID" value="MFC4069495.1"/>
    <property type="molecule type" value="Genomic_DNA"/>
</dbReference>
<feature type="transmembrane region" description="Helical" evidence="1">
    <location>
        <begin position="12"/>
        <end position="33"/>
    </location>
</feature>
<keyword evidence="1" id="KW-0812">Transmembrane</keyword>
<feature type="transmembrane region" description="Helical" evidence="1">
    <location>
        <begin position="39"/>
        <end position="63"/>
    </location>
</feature>
<accession>A0ABV8J682</accession>
<keyword evidence="1" id="KW-0472">Membrane</keyword>
<reference evidence="3" key="1">
    <citation type="journal article" date="2019" name="Int. J. Syst. Evol. Microbiol.">
        <title>The Global Catalogue of Microorganisms (GCM) 10K type strain sequencing project: providing services to taxonomists for standard genome sequencing and annotation.</title>
        <authorList>
            <consortium name="The Broad Institute Genomics Platform"/>
            <consortium name="The Broad Institute Genome Sequencing Center for Infectious Disease"/>
            <person name="Wu L."/>
            <person name="Ma J."/>
        </authorList>
    </citation>
    <scope>NUCLEOTIDE SEQUENCE [LARGE SCALE GENOMIC DNA]</scope>
    <source>
        <strain evidence="3">TBRC 5832</strain>
    </source>
</reference>
<proteinExistence type="predicted"/>
<name>A0ABV8J682_9ACTN</name>
<gene>
    <name evidence="2" type="ORF">ACFO0C_31615</name>
</gene>
<sequence length="170" mass="18217">MDQPAGTAANRRIAVTLFVAVNALLVLPCLVVVRPWQRFGVPVTAAALIAGVGLIGLFCALLYRSAENRPDWNHARISTTLAGEDTVVVTVTCTDLIPRGTFLSFAHDVGAALEQPGRDGITLRAEPLEGLLGREHVLHLETSSTALEETMRILVDAFQRNGIARVGPAR</sequence>
<comment type="caution">
    <text evidence="2">The sequence shown here is derived from an EMBL/GenBank/DDBJ whole genome shotgun (WGS) entry which is preliminary data.</text>
</comment>
<evidence type="ECO:0000313" key="3">
    <source>
        <dbReference type="Proteomes" id="UP001595867"/>
    </source>
</evidence>
<organism evidence="2 3">
    <name type="scientific">Actinoplanes subglobosus</name>
    <dbReference type="NCBI Taxonomy" id="1547892"/>
    <lineage>
        <taxon>Bacteria</taxon>
        <taxon>Bacillati</taxon>
        <taxon>Actinomycetota</taxon>
        <taxon>Actinomycetes</taxon>
        <taxon>Micromonosporales</taxon>
        <taxon>Micromonosporaceae</taxon>
        <taxon>Actinoplanes</taxon>
    </lineage>
</organism>
<protein>
    <submittedName>
        <fullName evidence="2">Uncharacterized protein</fullName>
    </submittedName>
</protein>